<sequence length="66" mass="7594">MSTAWARLQEKIDVQNTAAANLKERFYEAMTIAVKDGGFCIDELNYFGMKVFREIVAQMRTESPEE</sequence>
<dbReference type="AlphaFoldDB" id="A0A0F9PZA4"/>
<dbReference type="EMBL" id="LAZR01002031">
    <property type="protein sequence ID" value="KKN35539.1"/>
    <property type="molecule type" value="Genomic_DNA"/>
</dbReference>
<accession>A0A0F9PZA4</accession>
<reference evidence="1" key="1">
    <citation type="journal article" date="2015" name="Nature">
        <title>Complex archaea that bridge the gap between prokaryotes and eukaryotes.</title>
        <authorList>
            <person name="Spang A."/>
            <person name="Saw J.H."/>
            <person name="Jorgensen S.L."/>
            <person name="Zaremba-Niedzwiedzka K."/>
            <person name="Martijn J."/>
            <person name="Lind A.E."/>
            <person name="van Eijk R."/>
            <person name="Schleper C."/>
            <person name="Guy L."/>
            <person name="Ettema T.J."/>
        </authorList>
    </citation>
    <scope>NUCLEOTIDE SEQUENCE</scope>
</reference>
<comment type="caution">
    <text evidence="1">The sequence shown here is derived from an EMBL/GenBank/DDBJ whole genome shotgun (WGS) entry which is preliminary data.</text>
</comment>
<gene>
    <name evidence="1" type="ORF">LCGC14_0782730</name>
</gene>
<evidence type="ECO:0000313" key="1">
    <source>
        <dbReference type="EMBL" id="KKN35539.1"/>
    </source>
</evidence>
<protein>
    <submittedName>
        <fullName evidence="1">Uncharacterized protein</fullName>
    </submittedName>
</protein>
<proteinExistence type="predicted"/>
<organism evidence="1">
    <name type="scientific">marine sediment metagenome</name>
    <dbReference type="NCBI Taxonomy" id="412755"/>
    <lineage>
        <taxon>unclassified sequences</taxon>
        <taxon>metagenomes</taxon>
        <taxon>ecological metagenomes</taxon>
    </lineage>
</organism>
<name>A0A0F9PZA4_9ZZZZ</name>